<dbReference type="AlphaFoldDB" id="A0A813VKQ1"/>
<keyword evidence="1" id="KW-0472">Membrane</keyword>
<proteinExistence type="predicted"/>
<organism evidence="2 3">
    <name type="scientific">Brachionus calyciflorus</name>
    <dbReference type="NCBI Taxonomy" id="104777"/>
    <lineage>
        <taxon>Eukaryota</taxon>
        <taxon>Metazoa</taxon>
        <taxon>Spiralia</taxon>
        <taxon>Gnathifera</taxon>
        <taxon>Rotifera</taxon>
        <taxon>Eurotatoria</taxon>
        <taxon>Monogononta</taxon>
        <taxon>Pseudotrocha</taxon>
        <taxon>Ploima</taxon>
        <taxon>Brachionidae</taxon>
        <taxon>Brachionus</taxon>
    </lineage>
</organism>
<evidence type="ECO:0000256" key="1">
    <source>
        <dbReference type="SAM" id="Phobius"/>
    </source>
</evidence>
<protein>
    <submittedName>
        <fullName evidence="2">Uncharacterized protein</fullName>
    </submittedName>
</protein>
<comment type="caution">
    <text evidence="2">The sequence shown here is derived from an EMBL/GenBank/DDBJ whole genome shotgun (WGS) entry which is preliminary data.</text>
</comment>
<evidence type="ECO:0000313" key="3">
    <source>
        <dbReference type="Proteomes" id="UP000663879"/>
    </source>
</evidence>
<dbReference type="Proteomes" id="UP000663879">
    <property type="component" value="Unassembled WGS sequence"/>
</dbReference>
<accession>A0A813VKQ1</accession>
<keyword evidence="1" id="KW-0812">Transmembrane</keyword>
<sequence>MNFSYLSKRTYTLYIFIGLVAFCALIQNIKCEKAEDEMVEKTKDSFDSDVEKRAIDKMRFYGGLGKRSDESQISENDDDDEIEESYEIVKRLDKMRYYGGLGKRGNDNSNQKYPSAKRLDKMKYFGGLGKRSEFSDFKKNRLNYLLAKKSKNIDRFRYMGSIGK</sequence>
<feature type="transmembrane region" description="Helical" evidence="1">
    <location>
        <begin position="12"/>
        <end position="29"/>
    </location>
</feature>
<dbReference type="OrthoDB" id="5919137at2759"/>
<keyword evidence="3" id="KW-1185">Reference proteome</keyword>
<reference evidence="2" key="1">
    <citation type="submission" date="2021-02" db="EMBL/GenBank/DDBJ databases">
        <authorList>
            <person name="Nowell W R."/>
        </authorList>
    </citation>
    <scope>NUCLEOTIDE SEQUENCE</scope>
    <source>
        <strain evidence="2">Ploen Becks lab</strain>
    </source>
</reference>
<evidence type="ECO:0000313" key="2">
    <source>
        <dbReference type="EMBL" id="CAF0847132.1"/>
    </source>
</evidence>
<dbReference type="EMBL" id="CAJNOC010001233">
    <property type="protein sequence ID" value="CAF0847132.1"/>
    <property type="molecule type" value="Genomic_DNA"/>
</dbReference>
<keyword evidence="1" id="KW-1133">Transmembrane helix</keyword>
<name>A0A813VKQ1_9BILA</name>
<gene>
    <name evidence="2" type="ORF">OXX778_LOCUS8758</name>
</gene>